<dbReference type="RefSeq" id="WP_347704295.1">
    <property type="nucleotide sequence ID" value="NZ_JBDPZD010000002.1"/>
</dbReference>
<dbReference type="Gene3D" id="3.20.20.70">
    <property type="entry name" value="Aldolase class I"/>
    <property type="match status" value="1"/>
</dbReference>
<dbReference type="CDD" id="cd02809">
    <property type="entry name" value="alpha_hydroxyacid_oxid_FMN"/>
    <property type="match status" value="1"/>
</dbReference>
<dbReference type="EC" id="1.-.-.-" evidence="5"/>
<comment type="similarity">
    <text evidence="3">Belongs to the FMN-dependent alpha-hydroxy acid dehydrogenase family.</text>
</comment>
<dbReference type="SUPFAM" id="SSF51395">
    <property type="entry name" value="FMN-linked oxidoreductases"/>
    <property type="match status" value="1"/>
</dbReference>
<dbReference type="PANTHER" id="PTHR10578:SF143">
    <property type="entry name" value="FMN-DEPENDENT ALPHA-HYDROXY ACID DEHYDROGENASE PB1A11.03"/>
    <property type="match status" value="1"/>
</dbReference>
<feature type="domain" description="FMN hydroxy acid dehydrogenase" evidence="4">
    <location>
        <begin position="3"/>
        <end position="384"/>
    </location>
</feature>
<dbReference type="Proteomes" id="UP001495147">
    <property type="component" value="Unassembled WGS sequence"/>
</dbReference>
<dbReference type="Pfam" id="PF01070">
    <property type="entry name" value="FMN_dh"/>
    <property type="match status" value="1"/>
</dbReference>
<evidence type="ECO:0000256" key="1">
    <source>
        <dbReference type="ARBA" id="ARBA00001917"/>
    </source>
</evidence>
<comment type="cofactor">
    <cofactor evidence="1">
        <name>FMN</name>
        <dbReference type="ChEBI" id="CHEBI:58210"/>
    </cofactor>
</comment>
<evidence type="ECO:0000259" key="4">
    <source>
        <dbReference type="PROSITE" id="PS51349"/>
    </source>
</evidence>
<gene>
    <name evidence="5" type="ORF">ABDJ85_08335</name>
</gene>
<dbReference type="InterPro" id="IPR012133">
    <property type="entry name" value="Alpha-hydoxy_acid_DH_FMN"/>
</dbReference>
<evidence type="ECO:0000256" key="2">
    <source>
        <dbReference type="ARBA" id="ARBA00023002"/>
    </source>
</evidence>
<comment type="caution">
    <text evidence="5">The sequence shown here is derived from an EMBL/GenBank/DDBJ whole genome shotgun (WGS) entry which is preliminary data.</text>
</comment>
<evidence type="ECO:0000256" key="3">
    <source>
        <dbReference type="ARBA" id="ARBA00024042"/>
    </source>
</evidence>
<dbReference type="GO" id="GO:0016491">
    <property type="term" value="F:oxidoreductase activity"/>
    <property type="evidence" value="ECO:0007669"/>
    <property type="project" value="UniProtKB-KW"/>
</dbReference>
<dbReference type="InterPro" id="IPR008259">
    <property type="entry name" value="FMN_hydac_DH_AS"/>
</dbReference>
<organism evidence="5 6">
    <name type="scientific">Roseateles paludis</name>
    <dbReference type="NCBI Taxonomy" id="3145238"/>
    <lineage>
        <taxon>Bacteria</taxon>
        <taxon>Pseudomonadati</taxon>
        <taxon>Pseudomonadota</taxon>
        <taxon>Betaproteobacteria</taxon>
        <taxon>Burkholderiales</taxon>
        <taxon>Sphaerotilaceae</taxon>
        <taxon>Roseateles</taxon>
    </lineage>
</organism>
<dbReference type="EMBL" id="JBDPZD010000002">
    <property type="protein sequence ID" value="MEO3691473.1"/>
    <property type="molecule type" value="Genomic_DNA"/>
</dbReference>
<protein>
    <submittedName>
        <fullName evidence="5">Alpha-hydroxy acid oxidase</fullName>
        <ecNumber evidence="5">1.-.-.-</ecNumber>
    </submittedName>
</protein>
<keyword evidence="2 5" id="KW-0560">Oxidoreductase</keyword>
<evidence type="ECO:0000313" key="6">
    <source>
        <dbReference type="Proteomes" id="UP001495147"/>
    </source>
</evidence>
<dbReference type="PROSITE" id="PS00557">
    <property type="entry name" value="FMN_HYDROXY_ACID_DH_1"/>
    <property type="match status" value="1"/>
</dbReference>
<dbReference type="PIRSF" id="PIRSF000138">
    <property type="entry name" value="Al-hdrx_acd_dh"/>
    <property type="match status" value="1"/>
</dbReference>
<dbReference type="PANTHER" id="PTHR10578">
    <property type="entry name" value="S -2-HYDROXY-ACID OXIDASE-RELATED"/>
    <property type="match status" value="1"/>
</dbReference>
<accession>A0ABV0G165</accession>
<name>A0ABV0G165_9BURK</name>
<dbReference type="InterPro" id="IPR037396">
    <property type="entry name" value="FMN_HAD"/>
</dbReference>
<dbReference type="InterPro" id="IPR000262">
    <property type="entry name" value="FMN-dep_DH"/>
</dbReference>
<dbReference type="PROSITE" id="PS51349">
    <property type="entry name" value="FMN_HYDROXY_ACID_DH_2"/>
    <property type="match status" value="1"/>
</dbReference>
<keyword evidence="6" id="KW-1185">Reference proteome</keyword>
<sequence length="384" mass="41354">MAALPDTVLNLLDLDAHAEAKLPRPIWAYVSGGVEDGVSLRANRAAFERLHLVPRLLRDVSQRSAAITLLGQRFAQPFGIAPMGLAALSGFEADLAMARAAQAAGVPFILSGSSLVPMEEVFAAAPSSWFQAYLPGQPERINALLDRVARAGFRHLVITVDLPVPANRENLTRAGFSIPLKPSLDLALDGLRRPGWLVGTLLQTLLRRGMPHFENLLAERNAPAFSRHVERDFANREHLNWTHLAAIRERWPGQLILKGILSPQDARLAQEHGVDALVVSNHGGRQLDGALPPILALPAIRKAVPDMPLLLDSGVRRGTDVIKALALGADAVLLGRPFNYAAALGGQAGVAQAIRLLADEVHRDLALVGAARCDDLDPSYVQQP</sequence>
<proteinExistence type="inferred from homology"/>
<reference evidence="5 6" key="1">
    <citation type="submission" date="2024-05" db="EMBL/GenBank/DDBJ databases">
        <title>Roseateles sp. DJS-2-20 16S ribosomal RNA gene Genome sequencing and assembly.</title>
        <authorList>
            <person name="Woo H."/>
        </authorList>
    </citation>
    <scope>NUCLEOTIDE SEQUENCE [LARGE SCALE GENOMIC DNA]</scope>
    <source>
        <strain evidence="5 6">DJS-2-20</strain>
    </source>
</reference>
<dbReference type="InterPro" id="IPR013785">
    <property type="entry name" value="Aldolase_TIM"/>
</dbReference>
<evidence type="ECO:0000313" key="5">
    <source>
        <dbReference type="EMBL" id="MEO3691473.1"/>
    </source>
</evidence>